<dbReference type="AlphaFoldDB" id="A0AAU7CCD6"/>
<evidence type="ECO:0000259" key="3">
    <source>
        <dbReference type="PROSITE" id="PS50075"/>
    </source>
</evidence>
<dbReference type="PROSITE" id="PS50075">
    <property type="entry name" value="CARRIER"/>
    <property type="match status" value="1"/>
</dbReference>
<feature type="domain" description="Carrier" evidence="3">
    <location>
        <begin position="1"/>
        <end position="80"/>
    </location>
</feature>
<dbReference type="Pfam" id="PF00550">
    <property type="entry name" value="PP-binding"/>
    <property type="match status" value="1"/>
</dbReference>
<evidence type="ECO:0000256" key="2">
    <source>
        <dbReference type="ARBA" id="ARBA00022553"/>
    </source>
</evidence>
<dbReference type="GO" id="GO:0000036">
    <property type="term" value="F:acyl carrier activity"/>
    <property type="evidence" value="ECO:0007669"/>
    <property type="project" value="TreeGrafter"/>
</dbReference>
<reference evidence="4" key="1">
    <citation type="submission" date="2024-05" db="EMBL/GenBank/DDBJ databases">
        <title>Planctomycetes of the genus Singulisphaera possess chitinolytic capabilities.</title>
        <authorList>
            <person name="Ivanova A."/>
        </authorList>
    </citation>
    <scope>NUCLEOTIDE SEQUENCE</scope>
    <source>
        <strain evidence="4">Ch08T</strain>
    </source>
</reference>
<dbReference type="RefSeq" id="WP_406695531.1">
    <property type="nucleotide sequence ID" value="NZ_CP155447.1"/>
</dbReference>
<protein>
    <submittedName>
        <fullName evidence="4">Acyl carrier protein</fullName>
    </submittedName>
</protein>
<dbReference type="SUPFAM" id="SSF47336">
    <property type="entry name" value="ACP-like"/>
    <property type="match status" value="1"/>
</dbReference>
<dbReference type="InterPro" id="IPR036736">
    <property type="entry name" value="ACP-like_sf"/>
</dbReference>
<dbReference type="InterPro" id="IPR009081">
    <property type="entry name" value="PP-bd_ACP"/>
</dbReference>
<dbReference type="EMBL" id="CP155447">
    <property type="protein sequence ID" value="XBH02790.1"/>
    <property type="molecule type" value="Genomic_DNA"/>
</dbReference>
<keyword evidence="2" id="KW-0597">Phosphoprotein</keyword>
<evidence type="ECO:0000256" key="1">
    <source>
        <dbReference type="ARBA" id="ARBA00022450"/>
    </source>
</evidence>
<dbReference type="PANTHER" id="PTHR20863">
    <property type="entry name" value="ACYL CARRIER PROTEIN"/>
    <property type="match status" value="1"/>
</dbReference>
<gene>
    <name evidence="4" type="ORF">V5E97_31405</name>
</gene>
<dbReference type="InterPro" id="IPR003231">
    <property type="entry name" value="ACP"/>
</dbReference>
<proteinExistence type="predicted"/>
<keyword evidence="1" id="KW-0596">Phosphopantetheine</keyword>
<organism evidence="4">
    <name type="scientific">Singulisphaera sp. Ch08</name>
    <dbReference type="NCBI Taxonomy" id="3120278"/>
    <lineage>
        <taxon>Bacteria</taxon>
        <taxon>Pseudomonadati</taxon>
        <taxon>Planctomycetota</taxon>
        <taxon>Planctomycetia</taxon>
        <taxon>Isosphaerales</taxon>
        <taxon>Isosphaeraceae</taxon>
        <taxon>Singulisphaera</taxon>
    </lineage>
</organism>
<name>A0AAU7CCD6_9BACT</name>
<sequence>MAELTLLDSVANAIRAEAENTRTLTIEPNTRLVEDLDLDSIDIVGVTMRLEDRFHIEIDMEDIKHFRSVSDLIDQVSILLGKSAA</sequence>
<dbReference type="PANTHER" id="PTHR20863:SF76">
    <property type="entry name" value="CARRIER DOMAIN-CONTAINING PROTEIN"/>
    <property type="match status" value="1"/>
</dbReference>
<dbReference type="GO" id="GO:0000035">
    <property type="term" value="F:acyl binding"/>
    <property type="evidence" value="ECO:0007669"/>
    <property type="project" value="TreeGrafter"/>
</dbReference>
<accession>A0AAU7CCD6</accession>
<evidence type="ECO:0000313" key="4">
    <source>
        <dbReference type="EMBL" id="XBH02790.1"/>
    </source>
</evidence>
<dbReference type="Gene3D" id="1.10.1200.10">
    <property type="entry name" value="ACP-like"/>
    <property type="match status" value="1"/>
</dbReference>